<evidence type="ECO:0000256" key="7">
    <source>
        <dbReference type="ARBA" id="ARBA00022777"/>
    </source>
</evidence>
<evidence type="ECO:0000256" key="11">
    <source>
        <dbReference type="SAM" id="Phobius"/>
    </source>
</evidence>
<keyword evidence="8 11" id="KW-1133">Transmembrane helix</keyword>
<evidence type="ECO:0000256" key="5">
    <source>
        <dbReference type="ARBA" id="ARBA00022679"/>
    </source>
</evidence>
<dbReference type="RefSeq" id="WP_203749364.1">
    <property type="nucleotide sequence ID" value="NZ_BONK01000003.1"/>
</dbReference>
<evidence type="ECO:0000256" key="3">
    <source>
        <dbReference type="ARBA" id="ARBA00012438"/>
    </source>
</evidence>
<dbReference type="PROSITE" id="PS50885">
    <property type="entry name" value="HAMP"/>
    <property type="match status" value="1"/>
</dbReference>
<dbReference type="SUPFAM" id="SSF158472">
    <property type="entry name" value="HAMP domain-like"/>
    <property type="match status" value="1"/>
</dbReference>
<evidence type="ECO:0000259" key="12">
    <source>
        <dbReference type="PROSITE" id="PS50109"/>
    </source>
</evidence>
<keyword evidence="4" id="KW-0597">Phosphoprotein</keyword>
<keyword evidence="6 11" id="KW-0812">Transmembrane</keyword>
<sequence length="455" mass="46939">MSPLPDLRRRSATLRFRVTALATVAVLVLLTAASVALVLAQRAILTDNLDEALGQRADAVAGALEAGTPGAADAAGSEDVLVVVVGGDGRVVSRSPAAVGERGWTLPSAPVGAVTTVTLPGGQGRMVVRSVGTATGGTLTVRVAGSLDDVRESTAALAGSLAVAVPISVAALAAIVWWSVGRALRPVDDIRAEVDLISGARLDRRVPVPPTRDEVARLARTMNAMLDRLADAAERQRRFVGDASHELRGPLARIRSELEVDAAHPSTADLGATHRSVLAETVGLQTLVDDLLLLARGDAGALAITQPVTVDLATLVRVCADEHAPDPTPVRVDVDGVEAVHVPGDPAQLRRLVANLVDNALQHAARTVTVTLAATPGGSAELVVLDDGPGIPAEHADDVFLRFFQLDDARPATDGVGLGLAIARDIARRHGGTLVVDPRHSPGARLVLTLPLDGG</sequence>
<dbReference type="CDD" id="cd06225">
    <property type="entry name" value="HAMP"/>
    <property type="match status" value="1"/>
</dbReference>
<reference evidence="14" key="1">
    <citation type="submission" date="2021-01" db="EMBL/GenBank/DDBJ databases">
        <title>Whole genome shotgun sequence of Cellulomonas chitinilytica NBRC 110799.</title>
        <authorList>
            <person name="Komaki H."/>
            <person name="Tamura T."/>
        </authorList>
    </citation>
    <scope>NUCLEOTIDE SEQUENCE</scope>
    <source>
        <strain evidence="14">NBRC 110799</strain>
    </source>
</reference>
<keyword evidence="5" id="KW-0808">Transferase</keyword>
<keyword evidence="9" id="KW-0902">Two-component regulatory system</keyword>
<evidence type="ECO:0000256" key="8">
    <source>
        <dbReference type="ARBA" id="ARBA00022989"/>
    </source>
</evidence>
<dbReference type="CDD" id="cd00082">
    <property type="entry name" value="HisKA"/>
    <property type="match status" value="1"/>
</dbReference>
<keyword evidence="10 11" id="KW-0472">Membrane</keyword>
<keyword evidence="15" id="KW-1185">Reference proteome</keyword>
<comment type="catalytic activity">
    <reaction evidence="1">
        <text>ATP + protein L-histidine = ADP + protein N-phospho-L-histidine.</text>
        <dbReference type="EC" id="2.7.13.3"/>
    </reaction>
</comment>
<dbReference type="GO" id="GO:0000155">
    <property type="term" value="F:phosphorelay sensor kinase activity"/>
    <property type="evidence" value="ECO:0007669"/>
    <property type="project" value="InterPro"/>
</dbReference>
<dbReference type="EMBL" id="BONK01000003">
    <property type="protein sequence ID" value="GIG20244.1"/>
    <property type="molecule type" value="Genomic_DNA"/>
</dbReference>
<gene>
    <name evidence="14" type="ORF">Cch01nite_09680</name>
</gene>
<dbReference type="InterPro" id="IPR036890">
    <property type="entry name" value="HATPase_C_sf"/>
</dbReference>
<evidence type="ECO:0000256" key="9">
    <source>
        <dbReference type="ARBA" id="ARBA00023012"/>
    </source>
</evidence>
<evidence type="ECO:0000256" key="10">
    <source>
        <dbReference type="ARBA" id="ARBA00023136"/>
    </source>
</evidence>
<dbReference type="SMART" id="SM00387">
    <property type="entry name" value="HATPase_c"/>
    <property type="match status" value="1"/>
</dbReference>
<organism evidence="14 15">
    <name type="scientific">Cellulomonas chitinilytica</name>
    <dbReference type="NCBI Taxonomy" id="398759"/>
    <lineage>
        <taxon>Bacteria</taxon>
        <taxon>Bacillati</taxon>
        <taxon>Actinomycetota</taxon>
        <taxon>Actinomycetes</taxon>
        <taxon>Micrococcales</taxon>
        <taxon>Cellulomonadaceae</taxon>
        <taxon>Cellulomonas</taxon>
    </lineage>
</organism>
<dbReference type="Pfam" id="PF00672">
    <property type="entry name" value="HAMP"/>
    <property type="match status" value="1"/>
</dbReference>
<dbReference type="SMART" id="SM00304">
    <property type="entry name" value="HAMP"/>
    <property type="match status" value="1"/>
</dbReference>
<feature type="domain" description="Histidine kinase" evidence="12">
    <location>
        <begin position="242"/>
        <end position="454"/>
    </location>
</feature>
<dbReference type="InterPro" id="IPR005467">
    <property type="entry name" value="His_kinase_dom"/>
</dbReference>
<protein>
    <recommendedName>
        <fullName evidence="3">histidine kinase</fullName>
        <ecNumber evidence="3">2.7.13.3</ecNumber>
    </recommendedName>
</protein>
<dbReference type="AlphaFoldDB" id="A0A919U1K6"/>
<dbReference type="SUPFAM" id="SSF55874">
    <property type="entry name" value="ATPase domain of HSP90 chaperone/DNA topoisomerase II/histidine kinase"/>
    <property type="match status" value="1"/>
</dbReference>
<dbReference type="Gene3D" id="1.10.287.130">
    <property type="match status" value="1"/>
</dbReference>
<accession>A0A919U1K6</accession>
<dbReference type="InterPro" id="IPR004358">
    <property type="entry name" value="Sig_transdc_His_kin-like_C"/>
</dbReference>
<dbReference type="CDD" id="cd00075">
    <property type="entry name" value="HATPase"/>
    <property type="match status" value="1"/>
</dbReference>
<dbReference type="PROSITE" id="PS50109">
    <property type="entry name" value="HIS_KIN"/>
    <property type="match status" value="1"/>
</dbReference>
<dbReference type="PRINTS" id="PR00344">
    <property type="entry name" value="BCTRLSENSOR"/>
</dbReference>
<evidence type="ECO:0000256" key="2">
    <source>
        <dbReference type="ARBA" id="ARBA00004236"/>
    </source>
</evidence>
<dbReference type="GO" id="GO:0005886">
    <property type="term" value="C:plasma membrane"/>
    <property type="evidence" value="ECO:0007669"/>
    <property type="project" value="UniProtKB-SubCell"/>
</dbReference>
<dbReference type="Gene3D" id="3.30.565.10">
    <property type="entry name" value="Histidine kinase-like ATPase, C-terminal domain"/>
    <property type="match status" value="1"/>
</dbReference>
<evidence type="ECO:0000256" key="1">
    <source>
        <dbReference type="ARBA" id="ARBA00000085"/>
    </source>
</evidence>
<dbReference type="SMART" id="SM00388">
    <property type="entry name" value="HisKA"/>
    <property type="match status" value="1"/>
</dbReference>
<proteinExistence type="predicted"/>
<dbReference type="InterPro" id="IPR003660">
    <property type="entry name" value="HAMP_dom"/>
</dbReference>
<dbReference type="Pfam" id="PF02518">
    <property type="entry name" value="HATPase_c"/>
    <property type="match status" value="1"/>
</dbReference>
<evidence type="ECO:0000313" key="15">
    <source>
        <dbReference type="Proteomes" id="UP000632740"/>
    </source>
</evidence>
<dbReference type="InterPro" id="IPR036097">
    <property type="entry name" value="HisK_dim/P_sf"/>
</dbReference>
<comment type="subcellular location">
    <subcellularLocation>
        <location evidence="2">Cell membrane</location>
    </subcellularLocation>
</comment>
<comment type="caution">
    <text evidence="14">The sequence shown here is derived from an EMBL/GenBank/DDBJ whole genome shotgun (WGS) entry which is preliminary data.</text>
</comment>
<dbReference type="InterPro" id="IPR003594">
    <property type="entry name" value="HATPase_dom"/>
</dbReference>
<dbReference type="SUPFAM" id="SSF47384">
    <property type="entry name" value="Homodimeric domain of signal transducing histidine kinase"/>
    <property type="match status" value="1"/>
</dbReference>
<feature type="transmembrane region" description="Helical" evidence="11">
    <location>
        <begin position="155"/>
        <end position="178"/>
    </location>
</feature>
<dbReference type="EC" id="2.7.13.3" evidence="3"/>
<evidence type="ECO:0000313" key="14">
    <source>
        <dbReference type="EMBL" id="GIG20244.1"/>
    </source>
</evidence>
<evidence type="ECO:0000256" key="4">
    <source>
        <dbReference type="ARBA" id="ARBA00022553"/>
    </source>
</evidence>
<name>A0A919U1K6_9CELL</name>
<dbReference type="Proteomes" id="UP000632740">
    <property type="component" value="Unassembled WGS sequence"/>
</dbReference>
<dbReference type="InterPro" id="IPR050428">
    <property type="entry name" value="TCS_sensor_his_kinase"/>
</dbReference>
<evidence type="ECO:0000256" key="6">
    <source>
        <dbReference type="ARBA" id="ARBA00022692"/>
    </source>
</evidence>
<dbReference type="InterPro" id="IPR003661">
    <property type="entry name" value="HisK_dim/P_dom"/>
</dbReference>
<dbReference type="PANTHER" id="PTHR45436:SF5">
    <property type="entry name" value="SENSOR HISTIDINE KINASE TRCS"/>
    <property type="match status" value="1"/>
</dbReference>
<dbReference type="Pfam" id="PF00512">
    <property type="entry name" value="HisKA"/>
    <property type="match status" value="1"/>
</dbReference>
<keyword evidence="7 14" id="KW-0418">Kinase</keyword>
<dbReference type="PANTHER" id="PTHR45436">
    <property type="entry name" value="SENSOR HISTIDINE KINASE YKOH"/>
    <property type="match status" value="1"/>
</dbReference>
<evidence type="ECO:0000259" key="13">
    <source>
        <dbReference type="PROSITE" id="PS50885"/>
    </source>
</evidence>
<feature type="domain" description="HAMP" evidence="13">
    <location>
        <begin position="181"/>
        <end position="234"/>
    </location>
</feature>